<dbReference type="SUPFAM" id="SSF53850">
    <property type="entry name" value="Periplasmic binding protein-like II"/>
    <property type="match status" value="1"/>
</dbReference>
<evidence type="ECO:0000259" key="2">
    <source>
        <dbReference type="PROSITE" id="PS50234"/>
    </source>
</evidence>
<accession>A0ABV7ZN20</accession>
<dbReference type="Proteomes" id="UP001595751">
    <property type="component" value="Unassembled WGS sequence"/>
</dbReference>
<proteinExistence type="predicted"/>
<feature type="domain" description="VWFA" evidence="2">
    <location>
        <begin position="347"/>
        <end position="533"/>
    </location>
</feature>
<reference evidence="4" key="1">
    <citation type="journal article" date="2019" name="Int. J. Syst. Evol. Microbiol.">
        <title>The Global Catalogue of Microorganisms (GCM) 10K type strain sequencing project: providing services to taxonomists for standard genome sequencing and annotation.</title>
        <authorList>
            <consortium name="The Broad Institute Genomics Platform"/>
            <consortium name="The Broad Institute Genome Sequencing Center for Infectious Disease"/>
            <person name="Wu L."/>
            <person name="Ma J."/>
        </authorList>
    </citation>
    <scope>NUCLEOTIDE SEQUENCE [LARGE SCALE GENOMIC DNA]</scope>
    <source>
        <strain evidence="4">CCUG 53252</strain>
    </source>
</reference>
<dbReference type="PROSITE" id="PS50234">
    <property type="entry name" value="VWFA"/>
    <property type="match status" value="1"/>
</dbReference>
<comment type="caution">
    <text evidence="3">The sequence shown here is derived from an EMBL/GenBank/DDBJ whole genome shotgun (WGS) entry which is preliminary data.</text>
</comment>
<dbReference type="SMART" id="SM00327">
    <property type="entry name" value="VWA"/>
    <property type="match status" value="1"/>
</dbReference>
<keyword evidence="4" id="KW-1185">Reference proteome</keyword>
<dbReference type="PROSITE" id="PS51257">
    <property type="entry name" value="PROKAR_LIPOPROTEIN"/>
    <property type="match status" value="1"/>
</dbReference>
<dbReference type="Pfam" id="PF00092">
    <property type="entry name" value="VWA"/>
    <property type="match status" value="1"/>
</dbReference>
<evidence type="ECO:0000256" key="1">
    <source>
        <dbReference type="SAM" id="SignalP"/>
    </source>
</evidence>
<keyword evidence="1" id="KW-0732">Signal</keyword>
<dbReference type="RefSeq" id="WP_290288229.1">
    <property type="nucleotide sequence ID" value="NZ_CP047211.1"/>
</dbReference>
<dbReference type="InterPro" id="IPR002035">
    <property type="entry name" value="VWF_A"/>
</dbReference>
<dbReference type="Gene3D" id="3.40.50.410">
    <property type="entry name" value="von Willebrand factor, type A domain"/>
    <property type="match status" value="1"/>
</dbReference>
<organism evidence="3 4">
    <name type="scientific">Corynebacterium hansenii</name>
    <dbReference type="NCBI Taxonomy" id="394964"/>
    <lineage>
        <taxon>Bacteria</taxon>
        <taxon>Bacillati</taxon>
        <taxon>Actinomycetota</taxon>
        <taxon>Actinomycetes</taxon>
        <taxon>Mycobacteriales</taxon>
        <taxon>Corynebacteriaceae</taxon>
        <taxon>Corynebacterium</taxon>
    </lineage>
</organism>
<feature type="chain" id="PRO_5045297878" evidence="1">
    <location>
        <begin position="20"/>
        <end position="533"/>
    </location>
</feature>
<name>A0ABV7ZN20_9CORY</name>
<feature type="signal peptide" evidence="1">
    <location>
        <begin position="1"/>
        <end position="19"/>
    </location>
</feature>
<sequence>MMRRGFAAAVVLLLAFVLAACSGGSPLEGLGGSGGVKRDPDLAGGTLRIAAATELEDLAPAMERAAKDLGFDIRMDFPGGTLENSEKLAAGEFDGEYDGTWFATNRYVDLIGAAGKLAGADKIATSPVAFGVRADKARELGWTDRTPTWTEIAEAAGNRDLTFAMTDPGTSNSGFSALVSVATALSDTGNALTGQDIDRVAPQLRKLFGGQTVTSGSSGWLADTFRDDPSRADALVNYESVLHALAAGGLDIKVIVPADGVVSADYPLSALAAPADPLAKRRVEAVVEWLHANPDAMADSYRRPAESGENNPALTSELLIELPFPGSREVTDRLVGAYQNTLRAPGDTAFVVDTSESMTGERIASLKDTLTSLVDGTARSSTGPVGLRDRERVSLMPFSSAPAAPTTVRFSTSDPGPGDELRASIGGLQPAGATALYDALMDAYGTIEVGQGAIPSIVLMSDGENTAGSDLSRFLEFHRALPADRRSIPVFVILYGEANAAEMKEVAETTGGKTFDALDGDLGAAFREIRGYQ</sequence>
<evidence type="ECO:0000313" key="3">
    <source>
        <dbReference type="EMBL" id="MFC3849566.1"/>
    </source>
</evidence>
<dbReference type="InterPro" id="IPR036465">
    <property type="entry name" value="vWFA_dom_sf"/>
</dbReference>
<dbReference type="CDD" id="cd00198">
    <property type="entry name" value="vWFA"/>
    <property type="match status" value="1"/>
</dbReference>
<evidence type="ECO:0000313" key="4">
    <source>
        <dbReference type="Proteomes" id="UP001595751"/>
    </source>
</evidence>
<dbReference type="SUPFAM" id="SSF53300">
    <property type="entry name" value="vWA-like"/>
    <property type="match status" value="1"/>
</dbReference>
<gene>
    <name evidence="3" type="ORF">ACFORJ_05245</name>
</gene>
<dbReference type="EMBL" id="JBHRZN010000002">
    <property type="protein sequence ID" value="MFC3849566.1"/>
    <property type="molecule type" value="Genomic_DNA"/>
</dbReference>
<protein>
    <submittedName>
        <fullName evidence="3">VWA domain-containing protein</fullName>
    </submittedName>
</protein>